<evidence type="ECO:0000256" key="3">
    <source>
        <dbReference type="ARBA" id="ARBA00022475"/>
    </source>
</evidence>
<comment type="similarity">
    <text evidence="8">Belongs to the binding-protein-dependent transport system permease family. LivHM subfamily.</text>
</comment>
<evidence type="ECO:0000256" key="6">
    <source>
        <dbReference type="ARBA" id="ARBA00022989"/>
    </source>
</evidence>
<keyword evidence="11" id="KW-1185">Reference proteome</keyword>
<keyword evidence="7 9" id="KW-0472">Membrane</keyword>
<feature type="transmembrane region" description="Helical" evidence="9">
    <location>
        <begin position="21"/>
        <end position="46"/>
    </location>
</feature>
<evidence type="ECO:0000313" key="11">
    <source>
        <dbReference type="Proteomes" id="UP001170379"/>
    </source>
</evidence>
<comment type="subcellular location">
    <subcellularLocation>
        <location evidence="1">Cell membrane</location>
        <topology evidence="1">Multi-pass membrane protein</topology>
    </subcellularLocation>
</comment>
<evidence type="ECO:0000256" key="4">
    <source>
        <dbReference type="ARBA" id="ARBA00022692"/>
    </source>
</evidence>
<organism evidence="10 11">
    <name type="scientific">Gulosibacter molinativorax</name>
    <dbReference type="NCBI Taxonomy" id="256821"/>
    <lineage>
        <taxon>Bacteria</taxon>
        <taxon>Bacillati</taxon>
        <taxon>Actinomycetota</taxon>
        <taxon>Actinomycetes</taxon>
        <taxon>Micrococcales</taxon>
        <taxon>Microbacteriaceae</taxon>
        <taxon>Gulosibacter</taxon>
    </lineage>
</organism>
<protein>
    <recommendedName>
        <fullName evidence="12">Branched-chain amino acid ABC transporter permease</fullName>
    </recommendedName>
</protein>
<evidence type="ECO:0000256" key="8">
    <source>
        <dbReference type="ARBA" id="ARBA00037998"/>
    </source>
</evidence>
<dbReference type="PANTHER" id="PTHR11795:SF445">
    <property type="entry name" value="AMINO ACID ABC TRANSPORTER PERMEASE PROTEIN"/>
    <property type="match status" value="1"/>
</dbReference>
<evidence type="ECO:0000256" key="2">
    <source>
        <dbReference type="ARBA" id="ARBA00022448"/>
    </source>
</evidence>
<evidence type="ECO:0000256" key="1">
    <source>
        <dbReference type="ARBA" id="ARBA00004651"/>
    </source>
</evidence>
<keyword evidence="6 9" id="KW-1133">Transmembrane helix</keyword>
<feature type="transmembrane region" description="Helical" evidence="9">
    <location>
        <begin position="80"/>
        <end position="103"/>
    </location>
</feature>
<evidence type="ECO:0000256" key="7">
    <source>
        <dbReference type="ARBA" id="ARBA00023136"/>
    </source>
</evidence>
<keyword evidence="2" id="KW-0813">Transport</keyword>
<proteinExistence type="inferred from homology"/>
<feature type="transmembrane region" description="Helical" evidence="9">
    <location>
        <begin position="52"/>
        <end position="73"/>
    </location>
</feature>
<evidence type="ECO:0000256" key="9">
    <source>
        <dbReference type="SAM" id="Phobius"/>
    </source>
</evidence>
<keyword evidence="3" id="KW-1003">Cell membrane</keyword>
<dbReference type="Pfam" id="PF02653">
    <property type="entry name" value="BPD_transp_2"/>
    <property type="match status" value="1"/>
</dbReference>
<reference evidence="10" key="2">
    <citation type="journal article" date="2022" name="Sci. Rep.">
        <title>In silico prediction of the enzymes involved in the degradation of the herbicide molinate by Gulosibacter molinativorax ON4T.</title>
        <authorList>
            <person name="Lopes A.R."/>
            <person name="Bunin E."/>
            <person name="Viana A.T."/>
            <person name="Froufe H."/>
            <person name="Munoz-Merida A."/>
            <person name="Pinho D."/>
            <person name="Figueiredo J."/>
            <person name="Barroso C."/>
            <person name="Vaz-Moreira I."/>
            <person name="Bellanger X."/>
            <person name="Egas C."/>
            <person name="Nunes O.C."/>
        </authorList>
    </citation>
    <scope>NUCLEOTIDE SEQUENCE</scope>
    <source>
        <strain evidence="10">ON4</strain>
    </source>
</reference>
<comment type="caution">
    <text evidence="10">The sequence shown here is derived from an EMBL/GenBank/DDBJ whole genome shotgun (WGS) entry which is preliminary data.</text>
</comment>
<sequence>MARPAPRWPSHNSLYSTKGRLVLQGAIAGLAIGGVYAIIAVSMTLMAQLVRVINFSQAAIGMFGAFVAAYLASERVPVPLALLIGLVVGIAVSVLIGMILARWLPESSISARSAVTVASLLLLISMSYILFGTRPMNFRAVVSGTAFEVGGVVISQVTVIITGSTDCC</sequence>
<evidence type="ECO:0000313" key="10">
    <source>
        <dbReference type="EMBL" id="MDJ1371020.1"/>
    </source>
</evidence>
<name>A0ABT7C746_9MICO</name>
<feature type="transmembrane region" description="Helical" evidence="9">
    <location>
        <begin position="109"/>
        <end position="131"/>
    </location>
</feature>
<keyword evidence="5" id="KW-0029">Amino-acid transport</keyword>
<reference evidence="10" key="1">
    <citation type="submission" date="2018-03" db="EMBL/GenBank/DDBJ databases">
        <authorList>
            <person name="Nunes O.C."/>
            <person name="Lopes A.R."/>
            <person name="Froufe H."/>
            <person name="Munoz-Merida A."/>
            <person name="Barroso C."/>
            <person name="Egas C."/>
        </authorList>
    </citation>
    <scope>NUCLEOTIDE SEQUENCE</scope>
    <source>
        <strain evidence="10">ON4</strain>
    </source>
</reference>
<gene>
    <name evidence="10" type="ORF">C7K25_06530</name>
</gene>
<dbReference type="PANTHER" id="PTHR11795">
    <property type="entry name" value="BRANCHED-CHAIN AMINO ACID TRANSPORT SYSTEM PERMEASE PROTEIN LIVH"/>
    <property type="match status" value="1"/>
</dbReference>
<dbReference type="InterPro" id="IPR001851">
    <property type="entry name" value="ABC_transp_permease"/>
</dbReference>
<evidence type="ECO:0000256" key="5">
    <source>
        <dbReference type="ARBA" id="ARBA00022970"/>
    </source>
</evidence>
<dbReference type="Proteomes" id="UP001170379">
    <property type="component" value="Unassembled WGS sequence"/>
</dbReference>
<evidence type="ECO:0008006" key="12">
    <source>
        <dbReference type="Google" id="ProtNLM"/>
    </source>
</evidence>
<dbReference type="InterPro" id="IPR052157">
    <property type="entry name" value="BCAA_transport_permease"/>
</dbReference>
<accession>A0ABT7C746</accession>
<dbReference type="EMBL" id="PXVD01000008">
    <property type="protein sequence ID" value="MDJ1371020.1"/>
    <property type="molecule type" value="Genomic_DNA"/>
</dbReference>
<keyword evidence="4 9" id="KW-0812">Transmembrane</keyword>